<dbReference type="SUPFAM" id="SSF47917">
    <property type="entry name" value="C-terminal domain of alpha and beta subunits of F1 ATP synthase"/>
    <property type="match status" value="1"/>
</dbReference>
<dbReference type="PANTHER" id="PTHR15184">
    <property type="entry name" value="ATP SYNTHASE"/>
    <property type="match status" value="1"/>
</dbReference>
<dbReference type="InterPro" id="IPR050053">
    <property type="entry name" value="ATPase_alpha/beta_chains"/>
</dbReference>
<keyword evidence="13" id="KW-1278">Translocase</keyword>
<reference evidence="22" key="1">
    <citation type="submission" date="2020-07" db="EMBL/GenBank/DDBJ databases">
        <title>Genome sequence and genetic diversity analysis of an under-domesticated orphan crop, white fonio (Digitaria exilis).</title>
        <authorList>
            <person name="Bennetzen J.L."/>
            <person name="Chen S."/>
            <person name="Ma X."/>
            <person name="Wang X."/>
            <person name="Yssel A.E.J."/>
            <person name="Chaluvadi S.R."/>
            <person name="Johnson M."/>
            <person name="Gangashetty P."/>
            <person name="Hamidou F."/>
            <person name="Sanogo M.D."/>
            <person name="Zwaenepoel A."/>
            <person name="Wallace J."/>
            <person name="Van De Peer Y."/>
            <person name="Van Deynze A."/>
        </authorList>
    </citation>
    <scope>NUCLEOTIDE SEQUENCE</scope>
    <source>
        <tissue evidence="22">Leaves</tissue>
    </source>
</reference>
<evidence type="ECO:0000256" key="15">
    <source>
        <dbReference type="ARBA" id="ARBA00023128"/>
    </source>
</evidence>
<evidence type="ECO:0000256" key="3">
    <source>
        <dbReference type="ARBA" id="ARBA00008936"/>
    </source>
</evidence>
<evidence type="ECO:0000256" key="8">
    <source>
        <dbReference type="ARBA" id="ARBA00022741"/>
    </source>
</evidence>
<dbReference type="InterPro" id="IPR020971">
    <property type="entry name" value="ATP_synth_F1_beta_su"/>
</dbReference>
<evidence type="ECO:0000256" key="17">
    <source>
        <dbReference type="ARBA" id="ARBA00023196"/>
    </source>
</evidence>
<dbReference type="PROSITE" id="PS00152">
    <property type="entry name" value="ATPASE_ALPHA_BETA"/>
    <property type="match status" value="1"/>
</dbReference>
<dbReference type="GO" id="GO:0045259">
    <property type="term" value="C:proton-transporting ATP synthase complex"/>
    <property type="evidence" value="ECO:0007669"/>
    <property type="project" value="UniProtKB-KW"/>
</dbReference>
<dbReference type="InterPro" id="IPR000194">
    <property type="entry name" value="ATPase_F1/V1/A1_a/bsu_nucl-bd"/>
</dbReference>
<gene>
    <name evidence="22" type="ORF">HU200_006046</name>
</gene>
<dbReference type="InterPro" id="IPR005722">
    <property type="entry name" value="ATP_synth_F1_bsu"/>
</dbReference>
<dbReference type="InterPro" id="IPR024034">
    <property type="entry name" value="ATPase_F1/V1_b/a_C"/>
</dbReference>
<dbReference type="FunFam" id="2.40.10.170:FF:000006">
    <property type="entry name" value="ATP synthase subunit beta"/>
    <property type="match status" value="1"/>
</dbReference>
<keyword evidence="8" id="KW-0547">Nucleotide-binding</keyword>
<dbReference type="GO" id="GO:0005524">
    <property type="term" value="F:ATP binding"/>
    <property type="evidence" value="ECO:0007669"/>
    <property type="project" value="UniProtKB-KW"/>
</dbReference>
<dbReference type="InterPro" id="IPR027417">
    <property type="entry name" value="P-loop_NTPase"/>
</dbReference>
<evidence type="ECO:0000313" key="23">
    <source>
        <dbReference type="Proteomes" id="UP000636709"/>
    </source>
</evidence>
<evidence type="ECO:0000256" key="20">
    <source>
        <dbReference type="SAM" id="MobiDB-lite"/>
    </source>
</evidence>
<proteinExistence type="inferred from homology"/>
<evidence type="ECO:0000256" key="1">
    <source>
        <dbReference type="ARBA" id="ARBA00003086"/>
    </source>
</evidence>
<dbReference type="Pfam" id="PF11421">
    <property type="entry name" value="Synthase_beta"/>
    <property type="match status" value="1"/>
</dbReference>
<keyword evidence="18" id="KW-0066">ATP synthesis</keyword>
<evidence type="ECO:0000256" key="12">
    <source>
        <dbReference type="ARBA" id="ARBA00022946"/>
    </source>
</evidence>
<dbReference type="CDD" id="cd01133">
    <property type="entry name" value="F1-ATPase_beta_CD"/>
    <property type="match status" value="1"/>
</dbReference>
<comment type="similarity">
    <text evidence="3">Belongs to the ATPase alpha/beta chains family.</text>
</comment>
<comment type="subunit">
    <text evidence="4">F-type ATPases have 2 components, CF(1) - the catalytic core - and CF(0) - the membrane proton channel. CF(1) has five subunits: alpha(3), beta(3), gamma(1), delta(1), epsilon(1). CF(0) has three main subunits: a, b and c.</text>
</comment>
<dbReference type="EC" id="7.1.2.2" evidence="5"/>
<evidence type="ECO:0000256" key="18">
    <source>
        <dbReference type="ARBA" id="ARBA00023310"/>
    </source>
</evidence>
<evidence type="ECO:0000256" key="14">
    <source>
        <dbReference type="ARBA" id="ARBA00023065"/>
    </source>
</evidence>
<keyword evidence="15" id="KW-0496">Mitochondrion</keyword>
<dbReference type="SUPFAM" id="SSF50615">
    <property type="entry name" value="N-terminal domain of alpha and beta subunits of F1 ATP synthase"/>
    <property type="match status" value="1"/>
</dbReference>
<comment type="function">
    <text evidence="1">Mitochondrial membrane ATP synthase (F(1)F(0) ATP synthase or Complex V) produces ATP from ADP in the presence of a proton gradient across the membrane which is generated by electron transport complexes of the respiratory chain. F-type ATPases consist of two structural domains, F(1) - containing the extramembraneous catalytic core, and F(0) - containing the membrane proton channel, linked together by a central stalk and a peripheral stalk. During catalysis, ATP synthesis in the catalytic domain of F(1) is coupled via a rotary mechanism of the central stalk subunits to proton translocation. Subunits alpha and beta form the catalytic core in F(1). Rotation of the central stalk against the surrounding alpha(3)beta(3) subunits leads to hydrolysis of ATP in three separate catalytic sites on the beta subunits.</text>
</comment>
<keyword evidence="16" id="KW-0472">Membrane</keyword>
<dbReference type="EMBL" id="JACEFO010000426">
    <property type="protein sequence ID" value="KAF8772203.1"/>
    <property type="molecule type" value="Genomic_DNA"/>
</dbReference>
<comment type="catalytic activity">
    <reaction evidence="19">
        <text>ATP + H2O + 4 H(+)(in) = ADP + phosphate + 5 H(+)(out)</text>
        <dbReference type="Rhea" id="RHEA:57720"/>
        <dbReference type="ChEBI" id="CHEBI:15377"/>
        <dbReference type="ChEBI" id="CHEBI:15378"/>
        <dbReference type="ChEBI" id="CHEBI:30616"/>
        <dbReference type="ChEBI" id="CHEBI:43474"/>
        <dbReference type="ChEBI" id="CHEBI:456216"/>
        <dbReference type="EC" id="7.1.2.2"/>
    </reaction>
</comment>
<organism evidence="22 23">
    <name type="scientific">Digitaria exilis</name>
    <dbReference type="NCBI Taxonomy" id="1010633"/>
    <lineage>
        <taxon>Eukaryota</taxon>
        <taxon>Viridiplantae</taxon>
        <taxon>Streptophyta</taxon>
        <taxon>Embryophyta</taxon>
        <taxon>Tracheophyta</taxon>
        <taxon>Spermatophyta</taxon>
        <taxon>Magnoliopsida</taxon>
        <taxon>Liliopsida</taxon>
        <taxon>Poales</taxon>
        <taxon>Poaceae</taxon>
        <taxon>PACMAD clade</taxon>
        <taxon>Panicoideae</taxon>
        <taxon>Panicodae</taxon>
        <taxon>Paniceae</taxon>
        <taxon>Anthephorinae</taxon>
        <taxon>Digitaria</taxon>
    </lineage>
</organism>
<evidence type="ECO:0000256" key="16">
    <source>
        <dbReference type="ARBA" id="ARBA00023136"/>
    </source>
</evidence>
<dbReference type="FunFam" id="1.10.1140.10:FF:000001">
    <property type="entry name" value="ATP synthase subunit beta"/>
    <property type="match status" value="1"/>
</dbReference>
<dbReference type="CDD" id="cd18110">
    <property type="entry name" value="ATP-synt_F1_beta_C"/>
    <property type="match status" value="1"/>
</dbReference>
<dbReference type="Gene3D" id="2.40.10.170">
    <property type="match status" value="1"/>
</dbReference>
<keyword evidence="9" id="KW-0375">Hydrogen ion transport</keyword>
<evidence type="ECO:0000256" key="2">
    <source>
        <dbReference type="ARBA" id="ARBA00004273"/>
    </source>
</evidence>
<dbReference type="SUPFAM" id="SSF52540">
    <property type="entry name" value="P-loop containing nucleoside triphosphate hydrolases"/>
    <property type="match status" value="1"/>
</dbReference>
<dbReference type="Gene3D" id="1.10.1140.10">
    <property type="entry name" value="Bovine Mitochondrial F1-atpase, Atp Synthase Beta Chain, Chain D, domain 3"/>
    <property type="match status" value="1"/>
</dbReference>
<dbReference type="SMART" id="SM00382">
    <property type="entry name" value="AAA"/>
    <property type="match status" value="1"/>
</dbReference>
<dbReference type="InterPro" id="IPR020003">
    <property type="entry name" value="ATPase_a/bsu_AS"/>
</dbReference>
<dbReference type="InterPro" id="IPR003593">
    <property type="entry name" value="AAA+_ATPase"/>
</dbReference>
<dbReference type="HAMAP" id="MF_01347">
    <property type="entry name" value="ATP_synth_beta_bact"/>
    <property type="match status" value="1"/>
</dbReference>
<dbReference type="GO" id="GO:0016887">
    <property type="term" value="F:ATP hydrolysis activity"/>
    <property type="evidence" value="ECO:0007669"/>
    <property type="project" value="InterPro"/>
</dbReference>
<sequence length="536" mass="57460">MASRRLLSSLLRSSSSALRRAGAPSPAVPRCGSPAGLLLARFAASSAAQPAPPSAAPSSSPAAAAGKGKGGKITDEFTGAGAVGQVCQVIGAVVDVRFDEGLPPILTALEVLDNNIRLVLEVAQHLGENMVRTIAMDGTEGLVRGQRVLNTGSPITIFLMHHTVQCPSLYTAVIYEQVLELLQVSVSRATLGRIINVIGEPIDEKGDIKTNHFLPIHREAPAFVEQATEQQILVTGIKVVDLLAPYQRGGKIGLFSGPGVGKTVLIMELINNVAKAHGGFSVFAGVGERTREGNDLYREMIESGVIKLGDKQSESKCALVYGQMNEPPGARDRVGLTGLTVAEHFRDAEGQDVLLFIDNIFRFTQAIYVPADDLTDPAPATTFAHLDATTVLSRQISELGIYPAVDPLDSTSRMLSPHVLGEDHYNTARGVQKVLQNYKNLQDIVAILGMDELSEDDKLTVARARKIQRFLSQPFHVAEVFTGAPGKYVELKESVQSFQGVLDGKYDDLPEQSFYMVGGIEEVIAKAEKIAKESAS</sequence>
<keyword evidence="10" id="KW-0999">Mitochondrion inner membrane</keyword>
<dbReference type="InterPro" id="IPR036121">
    <property type="entry name" value="ATPase_F1/V1/A1_a/bsu_N_sf"/>
</dbReference>
<dbReference type="InterPro" id="IPR055190">
    <property type="entry name" value="ATP-synt_VA_C"/>
</dbReference>
<keyword evidence="11" id="KW-0067">ATP-binding</keyword>
<evidence type="ECO:0000313" key="22">
    <source>
        <dbReference type="EMBL" id="KAF8772203.1"/>
    </source>
</evidence>
<feature type="region of interest" description="Disordered" evidence="20">
    <location>
        <begin position="49"/>
        <end position="70"/>
    </location>
</feature>
<dbReference type="GO" id="GO:0042776">
    <property type="term" value="P:proton motive force-driven mitochondrial ATP synthesis"/>
    <property type="evidence" value="ECO:0007669"/>
    <property type="project" value="TreeGrafter"/>
</dbReference>
<protein>
    <recommendedName>
        <fullName evidence="6">ATP synthase subunit beta, mitochondrial</fullName>
        <ecNumber evidence="5">7.1.2.2</ecNumber>
    </recommendedName>
</protein>
<feature type="domain" description="AAA+ ATPase" evidence="21">
    <location>
        <begin position="248"/>
        <end position="475"/>
    </location>
</feature>
<feature type="compositionally biased region" description="Low complexity" evidence="20">
    <location>
        <begin position="56"/>
        <end position="65"/>
    </location>
</feature>
<dbReference type="PANTHER" id="PTHR15184:SF82">
    <property type="entry name" value="ATP SYNTHASE SUBUNIT BETA, MITOCHONDRIAL"/>
    <property type="match status" value="1"/>
</dbReference>
<evidence type="ECO:0000256" key="5">
    <source>
        <dbReference type="ARBA" id="ARBA00012473"/>
    </source>
</evidence>
<dbReference type="GO" id="GO:0005743">
    <property type="term" value="C:mitochondrial inner membrane"/>
    <property type="evidence" value="ECO:0007669"/>
    <property type="project" value="UniProtKB-SubCell"/>
</dbReference>
<name>A0A835KR05_9POAL</name>
<dbReference type="Pfam" id="PF22919">
    <property type="entry name" value="ATP-synt_VA_C"/>
    <property type="match status" value="1"/>
</dbReference>
<evidence type="ECO:0000256" key="6">
    <source>
        <dbReference type="ARBA" id="ARBA00019294"/>
    </source>
</evidence>
<evidence type="ECO:0000256" key="10">
    <source>
        <dbReference type="ARBA" id="ARBA00022792"/>
    </source>
</evidence>
<accession>A0A835KR05</accession>
<evidence type="ECO:0000259" key="21">
    <source>
        <dbReference type="SMART" id="SM00382"/>
    </source>
</evidence>
<comment type="subcellular location">
    <subcellularLocation>
        <location evidence="2">Mitochondrion inner membrane</location>
    </subcellularLocation>
</comment>
<evidence type="ECO:0000256" key="19">
    <source>
        <dbReference type="ARBA" id="ARBA00048383"/>
    </source>
</evidence>
<evidence type="ECO:0000256" key="11">
    <source>
        <dbReference type="ARBA" id="ARBA00022840"/>
    </source>
</evidence>
<evidence type="ECO:0000256" key="9">
    <source>
        <dbReference type="ARBA" id="ARBA00022781"/>
    </source>
</evidence>
<comment type="caution">
    <text evidence="22">The sequence shown here is derived from an EMBL/GenBank/DDBJ whole genome shotgun (WGS) entry which is preliminary data.</text>
</comment>
<evidence type="ECO:0000256" key="7">
    <source>
        <dbReference type="ARBA" id="ARBA00022448"/>
    </source>
</evidence>
<keyword evidence="23" id="KW-1185">Reference proteome</keyword>
<dbReference type="Gene3D" id="3.40.50.300">
    <property type="entry name" value="P-loop containing nucleotide triphosphate hydrolases"/>
    <property type="match status" value="2"/>
</dbReference>
<evidence type="ECO:0000256" key="13">
    <source>
        <dbReference type="ARBA" id="ARBA00022967"/>
    </source>
</evidence>
<dbReference type="AlphaFoldDB" id="A0A835KR05"/>
<keyword evidence="7" id="KW-0813">Transport</keyword>
<dbReference type="Proteomes" id="UP000636709">
    <property type="component" value="Unassembled WGS sequence"/>
</dbReference>
<evidence type="ECO:0000256" key="4">
    <source>
        <dbReference type="ARBA" id="ARBA00011648"/>
    </source>
</evidence>
<dbReference type="Pfam" id="PF00006">
    <property type="entry name" value="ATP-synt_ab"/>
    <property type="match status" value="1"/>
</dbReference>
<keyword evidence="14" id="KW-0406">Ion transport</keyword>
<keyword evidence="17" id="KW-0139">CF(1)</keyword>
<dbReference type="InterPro" id="IPR004100">
    <property type="entry name" value="ATPase_F1/V1/A1_a/bsu_N"/>
</dbReference>
<dbReference type="OrthoDB" id="14523at2759"/>
<dbReference type="CDD" id="cd18115">
    <property type="entry name" value="ATP-synt_F1_beta_N"/>
    <property type="match status" value="1"/>
</dbReference>
<dbReference type="Pfam" id="PF02874">
    <property type="entry name" value="ATP-synt_ab_N"/>
    <property type="match status" value="1"/>
</dbReference>
<dbReference type="GO" id="GO:0046933">
    <property type="term" value="F:proton-transporting ATP synthase activity, rotational mechanism"/>
    <property type="evidence" value="ECO:0007669"/>
    <property type="project" value="InterPro"/>
</dbReference>
<keyword evidence="12" id="KW-0809">Transit peptide</keyword>